<feature type="domain" description="HYR" evidence="6">
    <location>
        <begin position="1202"/>
        <end position="1289"/>
    </location>
</feature>
<organism evidence="8 9">
    <name type="scientific">Aequorivita soesokkakensis</name>
    <dbReference type="NCBI Taxonomy" id="1385699"/>
    <lineage>
        <taxon>Bacteria</taxon>
        <taxon>Pseudomonadati</taxon>
        <taxon>Bacteroidota</taxon>
        <taxon>Flavobacteriia</taxon>
        <taxon>Flavobacteriales</taxon>
        <taxon>Flavobacteriaceae</taxon>
        <taxon>Aequorivita</taxon>
    </lineage>
</organism>
<feature type="domain" description="P/Homo B" evidence="7">
    <location>
        <begin position="225"/>
        <end position="388"/>
    </location>
</feature>
<dbReference type="InterPro" id="IPR026444">
    <property type="entry name" value="Secre_tail"/>
</dbReference>
<dbReference type="PANTHER" id="PTHR46343">
    <property type="entry name" value="HYR DOMAIN-CONTAINING PROTEIN"/>
    <property type="match status" value="1"/>
</dbReference>
<dbReference type="Gene3D" id="2.60.120.260">
    <property type="entry name" value="Galactose-binding domain-like"/>
    <property type="match status" value="2"/>
</dbReference>
<evidence type="ECO:0008006" key="10">
    <source>
        <dbReference type="Google" id="ProtNLM"/>
    </source>
</evidence>
<evidence type="ECO:0000256" key="2">
    <source>
        <dbReference type="ARBA" id="ARBA00022729"/>
    </source>
</evidence>
<dbReference type="InterPro" id="IPR008979">
    <property type="entry name" value="Galactose-bd-like_sf"/>
</dbReference>
<dbReference type="NCBIfam" id="TIGR04183">
    <property type="entry name" value="Por_Secre_tail"/>
    <property type="match status" value="1"/>
</dbReference>
<dbReference type="Pfam" id="PF01483">
    <property type="entry name" value="P_proprotein"/>
    <property type="match status" value="2"/>
</dbReference>
<keyword evidence="9" id="KW-1185">Reference proteome</keyword>
<dbReference type="OrthoDB" id="9805017at2"/>
<dbReference type="EMBL" id="LXIE01000050">
    <property type="protein sequence ID" value="OAD90124.1"/>
    <property type="molecule type" value="Genomic_DNA"/>
</dbReference>
<dbReference type="SUPFAM" id="SSF49785">
    <property type="entry name" value="Galactose-binding domain-like"/>
    <property type="match status" value="2"/>
</dbReference>
<dbReference type="PANTHER" id="PTHR46343:SF2">
    <property type="entry name" value="SUSHI_VON WILLEBRAND FACTOR TYPE A_EGF_PENTRAXIN DOMAIN-CONTAINING 1"/>
    <property type="match status" value="1"/>
</dbReference>
<evidence type="ECO:0000259" key="7">
    <source>
        <dbReference type="PROSITE" id="PS51829"/>
    </source>
</evidence>
<feature type="chain" id="PRO_5008391987" description="HYR domain-containing protein" evidence="5">
    <location>
        <begin position="21"/>
        <end position="1378"/>
    </location>
</feature>
<name>A0A1A9LAY0_9FLAO</name>
<evidence type="ECO:0000256" key="5">
    <source>
        <dbReference type="SAM" id="SignalP"/>
    </source>
</evidence>
<dbReference type="GO" id="GO:0004252">
    <property type="term" value="F:serine-type endopeptidase activity"/>
    <property type="evidence" value="ECO:0007669"/>
    <property type="project" value="InterPro"/>
</dbReference>
<dbReference type="Pfam" id="PF02494">
    <property type="entry name" value="HYR"/>
    <property type="match status" value="2"/>
</dbReference>
<accession>A0A1A9LAY0</accession>
<evidence type="ECO:0000313" key="8">
    <source>
        <dbReference type="EMBL" id="OAD90124.1"/>
    </source>
</evidence>
<keyword evidence="2 5" id="KW-0732">Signal</keyword>
<keyword evidence="3" id="KW-0677">Repeat</keyword>
<feature type="domain" description="P/Homo B" evidence="7">
    <location>
        <begin position="975"/>
        <end position="1131"/>
    </location>
</feature>
<feature type="domain" description="HYR" evidence="6">
    <location>
        <begin position="384"/>
        <end position="468"/>
    </location>
</feature>
<evidence type="ECO:0000259" key="6">
    <source>
        <dbReference type="PROSITE" id="PS50825"/>
    </source>
</evidence>
<comment type="caution">
    <text evidence="8">The sequence shown here is derived from an EMBL/GenBank/DDBJ whole genome shotgun (WGS) entry which is preliminary data.</text>
</comment>
<proteinExistence type="predicted"/>
<dbReference type="InterPro" id="IPR043555">
    <property type="entry name" value="SRPX-like"/>
</dbReference>
<keyword evidence="4" id="KW-0378">Hydrolase</keyword>
<keyword evidence="1" id="KW-0645">Protease</keyword>
<evidence type="ECO:0000256" key="1">
    <source>
        <dbReference type="ARBA" id="ARBA00022670"/>
    </source>
</evidence>
<dbReference type="Proteomes" id="UP000077552">
    <property type="component" value="Unassembled WGS sequence"/>
</dbReference>
<dbReference type="RefSeq" id="WP_068763149.1">
    <property type="nucleotide sequence ID" value="NZ_LXIE01000050.1"/>
</dbReference>
<reference evidence="8 9" key="1">
    <citation type="submission" date="2016-05" db="EMBL/GenBank/DDBJ databases">
        <title>Genome sequencing of Vitellibacter soesokkakensis RSSK-12.</title>
        <authorList>
            <person name="Thevarajoo S."/>
            <person name="Selvaratnam C."/>
            <person name="Goh K.M."/>
            <person name="Chan K.-G."/>
            <person name="Chong C.S."/>
        </authorList>
    </citation>
    <scope>NUCLEOTIDE SEQUENCE [LARGE SCALE GENOMIC DNA]</scope>
    <source>
        <strain evidence="8 9">RSSK-12</strain>
    </source>
</reference>
<evidence type="ECO:0000256" key="4">
    <source>
        <dbReference type="ARBA" id="ARBA00022801"/>
    </source>
</evidence>
<evidence type="ECO:0000313" key="9">
    <source>
        <dbReference type="Proteomes" id="UP000077552"/>
    </source>
</evidence>
<feature type="signal peptide" evidence="5">
    <location>
        <begin position="1"/>
        <end position="20"/>
    </location>
</feature>
<dbReference type="PROSITE" id="PS51829">
    <property type="entry name" value="P_HOMO_B"/>
    <property type="match status" value="2"/>
</dbReference>
<dbReference type="Pfam" id="PF18962">
    <property type="entry name" value="Por_Secre_tail"/>
    <property type="match status" value="1"/>
</dbReference>
<dbReference type="InterPro" id="IPR013783">
    <property type="entry name" value="Ig-like_fold"/>
</dbReference>
<evidence type="ECO:0000256" key="3">
    <source>
        <dbReference type="ARBA" id="ARBA00022737"/>
    </source>
</evidence>
<dbReference type="Gene3D" id="2.60.40.10">
    <property type="entry name" value="Immunoglobulins"/>
    <property type="match status" value="2"/>
</dbReference>
<dbReference type="GO" id="GO:0006508">
    <property type="term" value="P:proteolysis"/>
    <property type="evidence" value="ECO:0007669"/>
    <property type="project" value="UniProtKB-KW"/>
</dbReference>
<dbReference type="STRING" id="1385699.A7A78_07860"/>
<dbReference type="InterPro" id="IPR003410">
    <property type="entry name" value="HYR_dom"/>
</dbReference>
<protein>
    <recommendedName>
        <fullName evidence="10">HYR domain-containing protein</fullName>
    </recommendedName>
</protein>
<dbReference type="PROSITE" id="PS50825">
    <property type="entry name" value="HYR"/>
    <property type="match status" value="2"/>
</dbReference>
<sequence>MKKITLLLMLFIIGVGYSQTNNLVSTGSHPNLQLNGNGVLQNFIMAPCNYSHPIAGAPNGYSVDGSFLHQTADDIDVMAGEIFSPNSFVVPLVLFAPNTITSANITFYSDNAGVPGTALFTLPAQVPVTQNIIGAAFGRDIRECVFNLSASGVSLPGGVAGTKYWIGLSNGVDSSGADNIFWLATDTVIGTQAAFNNAGGGWAPGSVTFGVPRDTVMLLSGDCAVAPISVCGTGNPQPIPVTGTGGAPCVGGPTTSPANVSATGNIGVGAGDYTLDSVELNLTHTWDADLDITLVSPSGTSLNLSSDNGGSGDNYTNTVFMDGAPSITTGAAPFTGTFQAQGGTFAATFAGEPINGNWTLSICDDSGGDSGSLLSYCINFSEITTVGNPPSIVCPGDIVINNTAGTCGGVANYVAIALDDEDGNISSSIVSTHPSGSTFPVGDTLVTLSVTDSDGNTATCDFTVTVIDNEAPVAICQDLTLDLDPVTGTVTITGADVDNGSTDNCGIASMTLDISTFDCSMTGPNTVVLTVTDNSGNSSTCTSTVTVQDVTAPEVFCVGGFGSFSESEDFEGASIPAGWSTVIESGVADWTFGSNVMPLGPNFATNAAIFDDDAAGSGQVNLVRLLSPVYDLTGASNVQLSFEYAIQDFIGSGTLEAEVWDGAAWQQVLFIDDMDVIPTNTGDIDVSAFANAAFQVRYTYDDEGDWAWGAGVDNFLLTYEATSGGGLDVFLDANGMASVDPNDLVTGVNEACGYTITAGGAGGGTMETLTTTFAGGNGLDGAMFDVMAINDLTIDSFDVNLPTGADNDFEVYYKTGTWVGFNTDPSAWTLVATLTGIVSAGAGLPTSLDLDLGIVVPAGDRVAFYVTTTDNGTLSYTNGTTTGNLFASDANLEFYEGRGMDYPFTGGFEPRVFNGNILYTTGGGGGGLDFTCADLGENLVEVTVTDASGNTSTCTAVVNVFDITAPVITCGPEPTVSETASDSPGLAIPDNDPAGVSSTISITDDVTIDDLNIDLDITHTWVGDINVTITSPMGTSVMIVDRIGGTGGGVGCSGDDILATLDDAAALPIEGQCGSGVPSIDGTFSPNNPLAAFNGESTLGDWTITISDNAGGDTGTLNAWGITYSYANTNTDVVIELGPDGTATIDPYDIISSVDEACGIATAAVDVPEVSCADIGTTILVTVFVTDASGNLASCSANVTVVDLLAPEITCPADQTVDPGAGNLFYIVPDYFATGEATADDNCTDPVTITTQDPAPGTALSDGVYTITMTATDEYGNTSTCNFELTIESILGVNQNSLETGVALYPNPAANVVNLVNRTNISLEKMMIYDINGKLVNQTDLRNMQAEKAVDVSSLAAGVYVVQIIGDNASTVKRLIKE</sequence>
<gene>
    <name evidence="8" type="ORF">A7A78_07860</name>
</gene>
<dbReference type="InterPro" id="IPR002884">
    <property type="entry name" value="P_dom"/>
</dbReference>